<dbReference type="EMBL" id="CM056741">
    <property type="protein sequence ID" value="KAJ8684591.1"/>
    <property type="molecule type" value="Genomic_DNA"/>
</dbReference>
<accession>A0ACC2PM83</accession>
<protein>
    <submittedName>
        <fullName evidence="1">Uncharacterized protein</fullName>
    </submittedName>
</protein>
<name>A0ACC2PM83_9HYME</name>
<proteinExistence type="predicted"/>
<evidence type="ECO:0000313" key="1">
    <source>
        <dbReference type="EMBL" id="KAJ8684591.1"/>
    </source>
</evidence>
<keyword evidence="2" id="KW-1185">Reference proteome</keyword>
<reference evidence="1" key="1">
    <citation type="submission" date="2023-04" db="EMBL/GenBank/DDBJ databases">
        <title>A chromosome-level genome assembly of the parasitoid wasp Eretmocerus hayati.</title>
        <authorList>
            <person name="Zhong Y."/>
            <person name="Liu S."/>
            <person name="Liu Y."/>
        </authorList>
    </citation>
    <scope>NUCLEOTIDE SEQUENCE</scope>
    <source>
        <strain evidence="1">ZJU_SS_LIU_2023</strain>
    </source>
</reference>
<evidence type="ECO:0000313" key="2">
    <source>
        <dbReference type="Proteomes" id="UP001239111"/>
    </source>
</evidence>
<organism evidence="1 2">
    <name type="scientific">Eretmocerus hayati</name>
    <dbReference type="NCBI Taxonomy" id="131215"/>
    <lineage>
        <taxon>Eukaryota</taxon>
        <taxon>Metazoa</taxon>
        <taxon>Ecdysozoa</taxon>
        <taxon>Arthropoda</taxon>
        <taxon>Hexapoda</taxon>
        <taxon>Insecta</taxon>
        <taxon>Pterygota</taxon>
        <taxon>Neoptera</taxon>
        <taxon>Endopterygota</taxon>
        <taxon>Hymenoptera</taxon>
        <taxon>Apocrita</taxon>
        <taxon>Proctotrupomorpha</taxon>
        <taxon>Chalcidoidea</taxon>
        <taxon>Aphelinidae</taxon>
        <taxon>Aphelininae</taxon>
        <taxon>Eretmocerus</taxon>
    </lineage>
</organism>
<gene>
    <name evidence="1" type="ORF">QAD02_020383</name>
</gene>
<dbReference type="Proteomes" id="UP001239111">
    <property type="component" value="Chromosome 1"/>
</dbReference>
<comment type="caution">
    <text evidence="1">The sequence shown here is derived from an EMBL/GenBank/DDBJ whole genome shotgun (WGS) entry which is preliminary data.</text>
</comment>
<sequence length="278" mass="29906">MNNKPAKTKPPNIKVESNPKDNSSRTKKQNTRGQGNASASTQLNASSISLTQLKSVSKAKSVPRMTSNILIPSADSHSNAMVNISSCTEMSQAHNNSIICPALKNTGDEYMIVDHCDENMASMGKPASPIEQIDVTSEIDKSHGLEIFNSGERSMSNENNNDPKSSDGVCGIVEDASTVRFSIDGVVKTAPRLQSSTLIASKIVGGITNGTHVVEINLPKEQRVDSIMKGDKVRLVGAVITKTHGLHVIKVSEAEDIIKIADNEIQNLKYFLNANSHI</sequence>